<dbReference type="Proteomes" id="UP000757232">
    <property type="component" value="Unassembled WGS sequence"/>
</dbReference>
<evidence type="ECO:0000313" key="1">
    <source>
        <dbReference type="EMBL" id="OCB85654.1"/>
    </source>
</evidence>
<dbReference type="Gene3D" id="3.90.550.10">
    <property type="entry name" value="Spore Coat Polysaccharide Biosynthesis Protein SpsA, Chain A"/>
    <property type="match status" value="1"/>
</dbReference>
<sequence>MENTKGAFATLLSRPSYLPGTVVLDYSLKQVRSKYPLVVMVSAELPKECLDVLSLRGIETVPISRLAPQIQSTAVTDERFPDTWCKLAVFQLTHFERVVLIDSDMIIRKNMDEIFDMPLDRDWIAAAHVCACNPRRFPHYPRDWTPENCAFSSPVQPAEIKKGCPRPYTLLNSGTVVVTPSTETFQAIDRFLETSPLVSEFQFPDQDLLAEFFRGKWKPISYIYNALKTVRIIHKDMWCDEDVKCVHYILGDKPWKHRPKEGEPPQNDHHELNQWWWDAYYGLEKEMKNAGSEGSKRAWEYIEQHVAS</sequence>
<dbReference type="EMBL" id="LNZH02000208">
    <property type="protein sequence ID" value="OCB85654.1"/>
    <property type="molecule type" value="Genomic_DNA"/>
</dbReference>
<dbReference type="InterPro" id="IPR002495">
    <property type="entry name" value="Glyco_trans_8"/>
</dbReference>
<dbReference type="SUPFAM" id="SSF53448">
    <property type="entry name" value="Nucleotide-diphospho-sugar transferases"/>
    <property type="match status" value="1"/>
</dbReference>
<organism evidence="1 2">
    <name type="scientific">Sanghuangporus baumii</name>
    <name type="common">Phellinus baumii</name>
    <dbReference type="NCBI Taxonomy" id="108892"/>
    <lineage>
        <taxon>Eukaryota</taxon>
        <taxon>Fungi</taxon>
        <taxon>Dikarya</taxon>
        <taxon>Basidiomycota</taxon>
        <taxon>Agaricomycotina</taxon>
        <taxon>Agaricomycetes</taxon>
        <taxon>Hymenochaetales</taxon>
        <taxon>Hymenochaetaceae</taxon>
        <taxon>Sanghuangporus</taxon>
    </lineage>
</organism>
<keyword evidence="2" id="KW-1185">Reference proteome</keyword>
<gene>
    <name evidence="1" type="ORF">A7U60_g7305</name>
</gene>
<accession>A0A9Q5N9R9</accession>
<protein>
    <submittedName>
        <fullName evidence="1">Nucleotide-diphospho-sugar transferase</fullName>
    </submittedName>
</protein>
<evidence type="ECO:0000313" key="2">
    <source>
        <dbReference type="Proteomes" id="UP000757232"/>
    </source>
</evidence>
<dbReference type="GO" id="GO:0016757">
    <property type="term" value="F:glycosyltransferase activity"/>
    <property type="evidence" value="ECO:0007669"/>
    <property type="project" value="InterPro"/>
</dbReference>
<dbReference type="AlphaFoldDB" id="A0A9Q5N9R9"/>
<dbReference type="Pfam" id="PF01501">
    <property type="entry name" value="Glyco_transf_8"/>
    <property type="match status" value="1"/>
</dbReference>
<dbReference type="CDD" id="cd02537">
    <property type="entry name" value="GT8_Glycogenin"/>
    <property type="match status" value="1"/>
</dbReference>
<dbReference type="PANTHER" id="PTHR11183">
    <property type="entry name" value="GLYCOGENIN SUBFAMILY MEMBER"/>
    <property type="match status" value="1"/>
</dbReference>
<reference evidence="1" key="1">
    <citation type="submission" date="2016-06" db="EMBL/GenBank/DDBJ databases">
        <title>Draft Genome sequence of the fungus Inonotus baumii.</title>
        <authorList>
            <person name="Zhu H."/>
            <person name="Lin W."/>
        </authorList>
    </citation>
    <scope>NUCLEOTIDE SEQUENCE</scope>
    <source>
        <strain evidence="1">821</strain>
    </source>
</reference>
<proteinExistence type="predicted"/>
<comment type="caution">
    <text evidence="1">The sequence shown here is derived from an EMBL/GenBank/DDBJ whole genome shotgun (WGS) entry which is preliminary data.</text>
</comment>
<dbReference type="InterPro" id="IPR050587">
    <property type="entry name" value="GNT1/Glycosyltrans_8"/>
</dbReference>
<dbReference type="OrthoDB" id="2014201at2759"/>
<name>A0A9Q5N9R9_SANBA</name>
<keyword evidence="1" id="KW-0808">Transferase</keyword>
<dbReference type="InterPro" id="IPR029044">
    <property type="entry name" value="Nucleotide-diphossugar_trans"/>
</dbReference>